<dbReference type="EMBL" id="QHCR01000014">
    <property type="protein sequence ID" value="RHX77533.1"/>
    <property type="molecule type" value="Genomic_DNA"/>
</dbReference>
<evidence type="ECO:0000313" key="2">
    <source>
        <dbReference type="Proteomes" id="UP000285569"/>
    </source>
</evidence>
<dbReference type="Proteomes" id="UP000285569">
    <property type="component" value="Unassembled WGS sequence"/>
</dbReference>
<dbReference type="RefSeq" id="WP_118957938.1">
    <property type="nucleotide sequence ID" value="NZ_QHCR01000014.1"/>
</dbReference>
<evidence type="ECO:0000313" key="1">
    <source>
        <dbReference type="EMBL" id="RHX77533.1"/>
    </source>
</evidence>
<organism evidence="1 2">
    <name type="scientific">Leptospira yasudae</name>
    <dbReference type="NCBI Taxonomy" id="2202201"/>
    <lineage>
        <taxon>Bacteria</taxon>
        <taxon>Pseudomonadati</taxon>
        <taxon>Spirochaetota</taxon>
        <taxon>Spirochaetia</taxon>
        <taxon>Leptospirales</taxon>
        <taxon>Leptospiraceae</taxon>
        <taxon>Leptospira</taxon>
    </lineage>
</organism>
<comment type="caution">
    <text evidence="1">The sequence shown here is derived from an EMBL/GenBank/DDBJ whole genome shotgun (WGS) entry which is preliminary data.</text>
</comment>
<name>A0ABX9LXJ4_9LEPT</name>
<protein>
    <submittedName>
        <fullName evidence="1">Uncharacterized protein</fullName>
    </submittedName>
</protein>
<keyword evidence="2" id="KW-1185">Reference proteome</keyword>
<reference evidence="2" key="1">
    <citation type="submission" date="2018-05" db="EMBL/GenBank/DDBJ databases">
        <title>Leptospira yasudae sp. nov. and Leptospira stimsonii sp. nov., two pathogenic species of the genus Leptospira isolated from environmental sources.</title>
        <authorList>
            <person name="Casanovas-Massana A."/>
            <person name="Hamond C."/>
            <person name="Santos L.A."/>
            <person name="Hacker K.P."/>
            <person name="Balassiano I."/>
            <person name="Medeiros M.A."/>
            <person name="Reis M.G."/>
            <person name="Ko A.I."/>
            <person name="Wunder E.A."/>
        </authorList>
    </citation>
    <scope>NUCLEOTIDE SEQUENCE [LARGE SCALE GENOMIC DNA]</scope>
    <source>
        <strain evidence="2">B21</strain>
    </source>
</reference>
<proteinExistence type="predicted"/>
<gene>
    <name evidence="1" type="ORF">DLM77_20680</name>
</gene>
<sequence>MAVFYVLWIFTILVVSPTQLKLIAEKIEINVENPRSFGRSEFYFSNTREGDRLLGKKKNQLRGNDDWEECVIDLADSAGGYYYDRDYRNFPKDLGETKGLSHSELADLCKKVHRH</sequence>
<reference evidence="1 2" key="2">
    <citation type="journal article" date="2020" name="Int. J. Syst. Evol. Microbiol.">
        <title>Leptospira yasudae sp. nov. and Leptospira stimsonii sp. nov., two new species of the pathogenic group isolated from environmental sources.</title>
        <authorList>
            <person name="Casanovas-Massana A."/>
            <person name="Hamond C."/>
            <person name="Santos L.A."/>
            <person name="de Oliveira D."/>
            <person name="Hacker K.P."/>
            <person name="Balassiano I."/>
            <person name="Costa F."/>
            <person name="Medeiros M.A."/>
            <person name="Reis M.G."/>
            <person name="Ko A.I."/>
            <person name="Wunder E.A."/>
        </authorList>
    </citation>
    <scope>NUCLEOTIDE SEQUENCE [LARGE SCALE GENOMIC DNA]</scope>
    <source>
        <strain evidence="1 2">B21</strain>
    </source>
</reference>
<accession>A0ABX9LXJ4</accession>